<gene>
    <name evidence="4" type="ORF">GCM10011613_31270</name>
</gene>
<dbReference type="Proteomes" id="UP000619761">
    <property type="component" value="Unassembled WGS sequence"/>
</dbReference>
<dbReference type="SUPFAM" id="SSF56925">
    <property type="entry name" value="OMPA-like"/>
    <property type="match status" value="1"/>
</dbReference>
<evidence type="ECO:0000313" key="4">
    <source>
        <dbReference type="EMBL" id="GGY84108.1"/>
    </source>
</evidence>
<feature type="chain" id="PRO_5045518193" description="Outer membrane protein beta-barrel domain-containing protein" evidence="2">
    <location>
        <begin position="19"/>
        <end position="189"/>
    </location>
</feature>
<reference evidence="5" key="1">
    <citation type="journal article" date="2019" name="Int. J. Syst. Evol. Microbiol.">
        <title>The Global Catalogue of Microorganisms (GCM) 10K type strain sequencing project: providing services to taxonomists for standard genome sequencing and annotation.</title>
        <authorList>
            <consortium name="The Broad Institute Genomics Platform"/>
            <consortium name="The Broad Institute Genome Sequencing Center for Infectious Disease"/>
            <person name="Wu L."/>
            <person name="Ma J."/>
        </authorList>
    </citation>
    <scope>NUCLEOTIDE SEQUENCE [LARGE SCALE GENOMIC DNA]</scope>
    <source>
        <strain evidence="5">KCTC 32239</strain>
    </source>
</reference>
<keyword evidence="5" id="KW-1185">Reference proteome</keyword>
<feature type="domain" description="Outer membrane protein beta-barrel" evidence="3">
    <location>
        <begin position="6"/>
        <end position="189"/>
    </location>
</feature>
<proteinExistence type="predicted"/>
<organism evidence="4 5">
    <name type="scientific">Cellvibrio zantedeschiae</name>
    <dbReference type="NCBI Taxonomy" id="1237077"/>
    <lineage>
        <taxon>Bacteria</taxon>
        <taxon>Pseudomonadati</taxon>
        <taxon>Pseudomonadota</taxon>
        <taxon>Gammaproteobacteria</taxon>
        <taxon>Cellvibrionales</taxon>
        <taxon>Cellvibrionaceae</taxon>
        <taxon>Cellvibrio</taxon>
    </lineage>
</organism>
<dbReference type="InterPro" id="IPR027385">
    <property type="entry name" value="Beta-barrel_OMP"/>
</dbReference>
<dbReference type="EMBL" id="BMYZ01000003">
    <property type="protein sequence ID" value="GGY84108.1"/>
    <property type="molecule type" value="Genomic_DNA"/>
</dbReference>
<dbReference type="InterPro" id="IPR011250">
    <property type="entry name" value="OMP/PagP_B-barrel"/>
</dbReference>
<evidence type="ECO:0000256" key="1">
    <source>
        <dbReference type="ARBA" id="ARBA00022729"/>
    </source>
</evidence>
<dbReference type="NCBIfam" id="TIGR01414">
    <property type="entry name" value="autotrans_barl"/>
    <property type="match status" value="1"/>
</dbReference>
<keyword evidence="1 2" id="KW-0732">Signal</keyword>
<comment type="caution">
    <text evidence="4">The sequence shown here is derived from an EMBL/GenBank/DDBJ whole genome shotgun (WGS) entry which is preliminary data.</text>
</comment>
<evidence type="ECO:0000313" key="5">
    <source>
        <dbReference type="Proteomes" id="UP000619761"/>
    </source>
</evidence>
<dbReference type="RefSeq" id="WP_189420299.1">
    <property type="nucleotide sequence ID" value="NZ_BMYZ01000003.1"/>
</dbReference>
<dbReference type="Pfam" id="PF13505">
    <property type="entry name" value="OMP_b-brl"/>
    <property type="match status" value="1"/>
</dbReference>
<accession>A0ABQ3B953</accession>
<dbReference type="Gene3D" id="2.40.160.20">
    <property type="match status" value="1"/>
</dbReference>
<feature type="signal peptide" evidence="2">
    <location>
        <begin position="1"/>
        <end position="18"/>
    </location>
</feature>
<dbReference type="InterPro" id="IPR006315">
    <property type="entry name" value="OM_autotransptr_brl_dom"/>
</dbReference>
<sequence length="189" mass="20525">MKKLCVLALGLLALPAFADNERGFYLGAGVASIDDTQDGVDNVSQIRAVEFFGGYKYNAALGVELRLGNGQTTGTSNRYFDAQGQLQTGTIERDIGSYQSIYYKPELVNDEAKLYALLGYTHVNSSGRILDATGKLVSSSDGSESGYSYGIGVGFVINEHFNVNLEYKNICEEISGKPNLASLNIDYRF</sequence>
<name>A0ABQ3B953_9GAMM</name>
<evidence type="ECO:0000256" key="2">
    <source>
        <dbReference type="SAM" id="SignalP"/>
    </source>
</evidence>
<protein>
    <recommendedName>
        <fullName evidence="3">Outer membrane protein beta-barrel domain-containing protein</fullName>
    </recommendedName>
</protein>
<evidence type="ECO:0000259" key="3">
    <source>
        <dbReference type="Pfam" id="PF13505"/>
    </source>
</evidence>